<organism evidence="2 3">
    <name type="scientific">Penicillium concentricum</name>
    <dbReference type="NCBI Taxonomy" id="293559"/>
    <lineage>
        <taxon>Eukaryota</taxon>
        <taxon>Fungi</taxon>
        <taxon>Dikarya</taxon>
        <taxon>Ascomycota</taxon>
        <taxon>Pezizomycotina</taxon>
        <taxon>Eurotiomycetes</taxon>
        <taxon>Eurotiomycetidae</taxon>
        <taxon>Eurotiales</taxon>
        <taxon>Aspergillaceae</taxon>
        <taxon>Penicillium</taxon>
    </lineage>
</organism>
<evidence type="ECO:0000313" key="3">
    <source>
        <dbReference type="Proteomes" id="UP001147752"/>
    </source>
</evidence>
<dbReference type="OrthoDB" id="5404794at2759"/>
<accession>A0A9W9RB08</accession>
<feature type="compositionally biased region" description="Pro residues" evidence="1">
    <location>
        <begin position="555"/>
        <end position="565"/>
    </location>
</feature>
<sequence length="616" mass="66046">MSLDRVIQDSDEDEPLEVDDLPTSVGPVHPSEPALQEYQHAPAKETTHNAVYEHGPAPDETTFSQLNVNFDEFLQSPERGHSMLSSSQQRREDKWIPSTSEGGSGSVGAMMTEIGIAQRRLLDDDPSSASLLLPSTAALYSTESFQPAPFPTIPSYHSYHMDQPDSGSFTYNPAPIGAYADANQTLLFTGRGTYDLTPPDTTNLMASPSKIIPHQATEPFVEQGNPPPNPPQEASQPKSQQTGPSSPHDTEPLSSVASMRFSEAKSNTAGTSLISPQQSPSSAHDELALPAVLPTAPDVETPGTTKKRGRPKKKPVPDNDEDDELANSRDHEFKNPGANGAIDPSDSEETTEDNTPASSGVSDETDEDNLDAPPKPAKSGPKEPKKKKAKKSKTTPTPVPDTDDDVIWVDTKPLSSEPSTDKDTPLPEAPRENLDSNVLNSKPRIEPQAPIPAAEEKTQKAEKPPLKKRGRKRKQTTDQAETPSESADTPEPKKVPSGAQTPASKLAVVVDNSPRSMLEANTGNIDASAIQSENQNPHSLAGTGPLPESTIDTPQPQPQPQPETPSKPSAASVNTPQNTDKGPDKHSPISARSGVPYRVGLSKRARIAPLLKMVRK</sequence>
<keyword evidence="3" id="KW-1185">Reference proteome</keyword>
<feature type="compositionally biased region" description="Polar residues" evidence="1">
    <location>
        <begin position="232"/>
        <end position="257"/>
    </location>
</feature>
<dbReference type="GeneID" id="81468396"/>
<feature type="compositionally biased region" description="Polar residues" evidence="1">
    <location>
        <begin position="353"/>
        <end position="362"/>
    </location>
</feature>
<comment type="caution">
    <text evidence="2">The sequence shown here is derived from an EMBL/GenBank/DDBJ whole genome shotgun (WGS) entry which is preliminary data.</text>
</comment>
<feature type="compositionally biased region" description="Polar residues" evidence="1">
    <location>
        <begin position="264"/>
        <end position="282"/>
    </location>
</feature>
<evidence type="ECO:0000256" key="1">
    <source>
        <dbReference type="SAM" id="MobiDB-lite"/>
    </source>
</evidence>
<evidence type="ECO:0000313" key="2">
    <source>
        <dbReference type="EMBL" id="KAJ5356881.1"/>
    </source>
</evidence>
<feature type="region of interest" description="Disordered" evidence="1">
    <location>
        <begin position="219"/>
        <end position="597"/>
    </location>
</feature>
<feature type="compositionally biased region" description="Polar residues" evidence="1">
    <location>
        <begin position="513"/>
        <end position="538"/>
    </location>
</feature>
<feature type="compositionally biased region" description="Basic and acidic residues" evidence="1">
    <location>
        <begin position="454"/>
        <end position="465"/>
    </location>
</feature>
<protein>
    <submittedName>
        <fullName evidence="2">Uncharacterized protein</fullName>
    </submittedName>
</protein>
<feature type="compositionally biased region" description="Polar residues" evidence="1">
    <location>
        <begin position="477"/>
        <end position="487"/>
    </location>
</feature>
<feature type="compositionally biased region" description="Basic residues" evidence="1">
    <location>
        <begin position="305"/>
        <end position="314"/>
    </location>
</feature>
<feature type="compositionally biased region" description="Basic residues" evidence="1">
    <location>
        <begin position="384"/>
        <end position="393"/>
    </location>
</feature>
<feature type="compositionally biased region" description="Acidic residues" evidence="1">
    <location>
        <begin position="9"/>
        <end position="20"/>
    </location>
</feature>
<dbReference type="RefSeq" id="XP_056575028.1">
    <property type="nucleotide sequence ID" value="XM_056729213.1"/>
</dbReference>
<feature type="compositionally biased region" description="Polar residues" evidence="1">
    <location>
        <begin position="566"/>
        <end position="580"/>
    </location>
</feature>
<name>A0A9W9RB08_9EURO</name>
<feature type="region of interest" description="Disordered" evidence="1">
    <location>
        <begin position="80"/>
        <end position="107"/>
    </location>
</feature>
<dbReference type="Proteomes" id="UP001147752">
    <property type="component" value="Unassembled WGS sequence"/>
</dbReference>
<dbReference type="AlphaFoldDB" id="A0A9W9RB08"/>
<gene>
    <name evidence="2" type="ORF">N7517_011490</name>
</gene>
<feature type="region of interest" description="Disordered" evidence="1">
    <location>
        <begin position="1"/>
        <end position="63"/>
    </location>
</feature>
<proteinExistence type="predicted"/>
<dbReference type="EMBL" id="JAPZBT010000006">
    <property type="protein sequence ID" value="KAJ5356881.1"/>
    <property type="molecule type" value="Genomic_DNA"/>
</dbReference>
<reference evidence="2" key="2">
    <citation type="journal article" date="2023" name="IMA Fungus">
        <title>Comparative genomic study of the Penicillium genus elucidates a diverse pangenome and 15 lateral gene transfer events.</title>
        <authorList>
            <person name="Petersen C."/>
            <person name="Sorensen T."/>
            <person name="Nielsen M.R."/>
            <person name="Sondergaard T.E."/>
            <person name="Sorensen J.L."/>
            <person name="Fitzpatrick D.A."/>
            <person name="Frisvad J.C."/>
            <person name="Nielsen K.L."/>
        </authorList>
    </citation>
    <scope>NUCLEOTIDE SEQUENCE</scope>
    <source>
        <strain evidence="2">IBT 3081</strain>
    </source>
</reference>
<reference evidence="2" key="1">
    <citation type="submission" date="2022-12" db="EMBL/GenBank/DDBJ databases">
        <authorList>
            <person name="Petersen C."/>
        </authorList>
    </citation>
    <scope>NUCLEOTIDE SEQUENCE</scope>
    <source>
        <strain evidence="2">IBT 3081</strain>
    </source>
</reference>
<feature type="compositionally biased region" description="Basic and acidic residues" evidence="1">
    <location>
        <begin position="419"/>
        <end position="434"/>
    </location>
</feature>